<evidence type="ECO:0000313" key="3">
    <source>
        <dbReference type="Proteomes" id="UP000036403"/>
    </source>
</evidence>
<dbReference type="OrthoDB" id="7684415at2759"/>
<gene>
    <name evidence="2" type="ORF">RF55_10988</name>
</gene>
<dbReference type="PaxDb" id="67767-A0A0J7KGQ3"/>
<evidence type="ECO:0000256" key="1">
    <source>
        <dbReference type="SAM" id="MobiDB-lite"/>
    </source>
</evidence>
<accession>A0A0J7KGQ3</accession>
<keyword evidence="2" id="KW-0645">Protease</keyword>
<dbReference type="InterPro" id="IPR012337">
    <property type="entry name" value="RNaseH-like_sf"/>
</dbReference>
<organism evidence="2 3">
    <name type="scientific">Lasius niger</name>
    <name type="common">Black garden ant</name>
    <dbReference type="NCBI Taxonomy" id="67767"/>
    <lineage>
        <taxon>Eukaryota</taxon>
        <taxon>Metazoa</taxon>
        <taxon>Ecdysozoa</taxon>
        <taxon>Arthropoda</taxon>
        <taxon>Hexapoda</taxon>
        <taxon>Insecta</taxon>
        <taxon>Pterygota</taxon>
        <taxon>Neoptera</taxon>
        <taxon>Endopterygota</taxon>
        <taxon>Hymenoptera</taxon>
        <taxon>Apocrita</taxon>
        <taxon>Aculeata</taxon>
        <taxon>Formicoidea</taxon>
        <taxon>Formicidae</taxon>
        <taxon>Formicinae</taxon>
        <taxon>Lasius</taxon>
        <taxon>Lasius</taxon>
    </lineage>
</organism>
<evidence type="ECO:0000313" key="2">
    <source>
        <dbReference type="EMBL" id="KMQ89391.1"/>
    </source>
</evidence>
<dbReference type="GO" id="GO:0006508">
    <property type="term" value="P:proteolysis"/>
    <property type="evidence" value="ECO:0007669"/>
    <property type="project" value="UniProtKB-KW"/>
</dbReference>
<dbReference type="Proteomes" id="UP000036403">
    <property type="component" value="Unassembled WGS sequence"/>
</dbReference>
<feature type="region of interest" description="Disordered" evidence="1">
    <location>
        <begin position="1"/>
        <end position="41"/>
    </location>
</feature>
<feature type="compositionally biased region" description="Polar residues" evidence="1">
    <location>
        <begin position="1"/>
        <end position="13"/>
    </location>
</feature>
<keyword evidence="2" id="KW-0378">Hydrolase</keyword>
<dbReference type="AlphaFoldDB" id="A0A0J7KGQ3"/>
<sequence length="347" mass="39285">MSSTGRTSQSQSPKHIPKKPKLELGTSSASKMPRKAPMKDDIDTALDCVRQRHTNLQRERHYRPSSWDKVHQKQLDERVSDDGSDGVLLIDGWKNSSANTKNVVCTLHSVSSKSTFLKSWGITGLRETGEQLKEIVNEKIKLAKEKFKVTTYTVVSDNASPMISMGKKVEIWHTLCHSHSGNLLAKAFVSDDFAKTVNELLHKFKSPSAEYEIKQRGESRIMLACDTWWCSYRDAFRCLLKNLHLMQALVDEKKIQLNPKYERLRDPSFAIQLQDFILIFDPICQLINVCQESDCSIAKACEEWLKLVISTANDQTAKKIGQSTRKSVDTNCTHSQFPTSSVSGQTF</sequence>
<dbReference type="SUPFAM" id="SSF53098">
    <property type="entry name" value="Ribonuclease H-like"/>
    <property type="match status" value="1"/>
</dbReference>
<comment type="caution">
    <text evidence="2">The sequence shown here is derived from an EMBL/GenBank/DDBJ whole genome shotgun (WGS) entry which is preliminary data.</text>
</comment>
<keyword evidence="3" id="KW-1185">Reference proteome</keyword>
<dbReference type="GO" id="GO:0008233">
    <property type="term" value="F:peptidase activity"/>
    <property type="evidence" value="ECO:0007669"/>
    <property type="project" value="UniProtKB-KW"/>
</dbReference>
<name>A0A0J7KGQ3_LASNI</name>
<dbReference type="EMBL" id="LBMM01007826">
    <property type="protein sequence ID" value="KMQ89391.1"/>
    <property type="molecule type" value="Genomic_DNA"/>
</dbReference>
<reference evidence="2 3" key="1">
    <citation type="submission" date="2015-04" db="EMBL/GenBank/DDBJ databases">
        <title>Lasius niger genome sequencing.</title>
        <authorList>
            <person name="Konorov E.A."/>
            <person name="Nikitin M.A."/>
            <person name="Kirill M.V."/>
            <person name="Chang P."/>
        </authorList>
    </citation>
    <scope>NUCLEOTIDE SEQUENCE [LARGE SCALE GENOMIC DNA]</scope>
    <source>
        <tissue evidence="2">Whole</tissue>
    </source>
</reference>
<protein>
    <submittedName>
        <fullName evidence="2">Membrane-bound transcription factor site-2 protease-like protein</fullName>
    </submittedName>
</protein>
<proteinExistence type="predicted"/>